<sequence length="307" mass="34155">MLTDLLPHLKCCLCDVLMSPIGRAPTCLDCGHVFCSPCVEESRSFCPICRLQSYRAPLCRPMAAILELYHGNVSGREAPPQPSPLPTEIHLEDVATPQSQSEEDVDSAVEDVANPNIICGRHNLARYDVDRFYVVKVLHAGVHVDLPQLHNIFPGSVFAFAYKATDQKGYRTGNIVIGLFTEEERLRIFSCDGKFFAGRILKVVLTNSPALPILQASFCNSAVLVENIPFLEAMDCLEELVDHIEGTASLRVGRGPNKHLGAIHLHDFRDVRPVLEKNGIVLFRKRLTLTPISLAQFSHFETYSSYL</sequence>
<dbReference type="InterPro" id="IPR017907">
    <property type="entry name" value="Znf_RING_CS"/>
</dbReference>
<dbReference type="OrthoDB" id="6105938at2759"/>
<accession>A0A1I7S6R0</accession>
<keyword evidence="3" id="KW-0862">Zinc</keyword>
<evidence type="ECO:0000256" key="2">
    <source>
        <dbReference type="ARBA" id="ARBA00022771"/>
    </source>
</evidence>
<reference evidence="9" key="1">
    <citation type="submission" date="2016-11" db="UniProtKB">
        <authorList>
            <consortium name="WormBaseParasite"/>
        </authorList>
    </citation>
    <scope>IDENTIFICATION</scope>
</reference>
<reference evidence="6" key="2">
    <citation type="submission" date="2020-09" db="EMBL/GenBank/DDBJ databases">
        <authorList>
            <person name="Kikuchi T."/>
        </authorList>
    </citation>
    <scope>NUCLEOTIDE SEQUENCE</scope>
    <source>
        <strain evidence="6">Ka4C1</strain>
    </source>
</reference>
<dbReference type="InterPro" id="IPR001841">
    <property type="entry name" value="Znf_RING"/>
</dbReference>
<evidence type="ECO:0000256" key="4">
    <source>
        <dbReference type="PROSITE-ProRule" id="PRU00175"/>
    </source>
</evidence>
<gene>
    <name evidence="6" type="ORF">BXYJ_LOCUS10721</name>
</gene>
<keyword evidence="1" id="KW-0479">Metal-binding</keyword>
<feature type="domain" description="RING-type" evidence="5">
    <location>
        <begin position="11"/>
        <end position="50"/>
    </location>
</feature>
<evidence type="ECO:0000256" key="3">
    <source>
        <dbReference type="ARBA" id="ARBA00022833"/>
    </source>
</evidence>
<dbReference type="EMBL" id="CAJFCV020000005">
    <property type="protein sequence ID" value="CAG9120692.1"/>
    <property type="molecule type" value="Genomic_DNA"/>
</dbReference>
<dbReference type="PROSITE" id="PS50089">
    <property type="entry name" value="ZF_RING_2"/>
    <property type="match status" value="1"/>
</dbReference>
<dbReference type="InterPro" id="IPR013083">
    <property type="entry name" value="Znf_RING/FYVE/PHD"/>
</dbReference>
<proteinExistence type="predicted"/>
<name>A0A1I7S6R0_BURXY</name>
<dbReference type="Proteomes" id="UP000582659">
    <property type="component" value="Unassembled WGS sequence"/>
</dbReference>
<keyword evidence="2 4" id="KW-0863">Zinc-finger</keyword>
<evidence type="ECO:0000259" key="5">
    <source>
        <dbReference type="PROSITE" id="PS50089"/>
    </source>
</evidence>
<dbReference type="GO" id="GO:0008270">
    <property type="term" value="F:zinc ion binding"/>
    <property type="evidence" value="ECO:0007669"/>
    <property type="project" value="UniProtKB-KW"/>
</dbReference>
<keyword evidence="8" id="KW-1185">Reference proteome</keyword>
<dbReference type="SUPFAM" id="SSF57850">
    <property type="entry name" value="RING/U-box"/>
    <property type="match status" value="1"/>
</dbReference>
<evidence type="ECO:0000313" key="6">
    <source>
        <dbReference type="EMBL" id="CAD5229906.1"/>
    </source>
</evidence>
<dbReference type="Proteomes" id="UP000095284">
    <property type="component" value="Unplaced"/>
</dbReference>
<protein>
    <submittedName>
        <fullName evidence="6">(pine wood nematode) hypothetical protein</fullName>
    </submittedName>
    <submittedName>
        <fullName evidence="9">RING-type domain-containing protein</fullName>
    </submittedName>
</protein>
<dbReference type="AlphaFoldDB" id="A0A1I7S6R0"/>
<dbReference type="Proteomes" id="UP000659654">
    <property type="component" value="Unassembled WGS sequence"/>
</dbReference>
<dbReference type="WBParaSite" id="BXY_0869800.1">
    <property type="protein sequence ID" value="BXY_0869800.1"/>
    <property type="gene ID" value="BXY_0869800"/>
</dbReference>
<dbReference type="PROSITE" id="PS00518">
    <property type="entry name" value="ZF_RING_1"/>
    <property type="match status" value="1"/>
</dbReference>
<evidence type="ECO:0000256" key="1">
    <source>
        <dbReference type="ARBA" id="ARBA00022723"/>
    </source>
</evidence>
<organism evidence="7 9">
    <name type="scientific">Bursaphelenchus xylophilus</name>
    <name type="common">Pinewood nematode worm</name>
    <name type="synonym">Aphelenchoides xylophilus</name>
    <dbReference type="NCBI Taxonomy" id="6326"/>
    <lineage>
        <taxon>Eukaryota</taxon>
        <taxon>Metazoa</taxon>
        <taxon>Ecdysozoa</taxon>
        <taxon>Nematoda</taxon>
        <taxon>Chromadorea</taxon>
        <taxon>Rhabditida</taxon>
        <taxon>Tylenchina</taxon>
        <taxon>Tylenchomorpha</taxon>
        <taxon>Aphelenchoidea</taxon>
        <taxon>Aphelenchoididae</taxon>
        <taxon>Bursaphelenchus</taxon>
    </lineage>
</organism>
<dbReference type="EMBL" id="CAJFDI010000005">
    <property type="protein sequence ID" value="CAD5229906.1"/>
    <property type="molecule type" value="Genomic_DNA"/>
</dbReference>
<dbReference type="Gene3D" id="3.30.40.10">
    <property type="entry name" value="Zinc/RING finger domain, C3HC4 (zinc finger)"/>
    <property type="match status" value="1"/>
</dbReference>
<evidence type="ECO:0000313" key="8">
    <source>
        <dbReference type="Proteomes" id="UP000659654"/>
    </source>
</evidence>
<dbReference type="SMART" id="SM00184">
    <property type="entry name" value="RING"/>
    <property type="match status" value="1"/>
</dbReference>
<evidence type="ECO:0000313" key="7">
    <source>
        <dbReference type="Proteomes" id="UP000095284"/>
    </source>
</evidence>
<evidence type="ECO:0000313" key="9">
    <source>
        <dbReference type="WBParaSite" id="BXY_0869800.1"/>
    </source>
</evidence>